<reference evidence="2 3" key="1">
    <citation type="submission" date="2016-10" db="EMBL/GenBank/DDBJ databases">
        <authorList>
            <person name="de Groot N.N."/>
        </authorList>
    </citation>
    <scope>NUCLEOTIDE SEQUENCE [LARGE SCALE GENOMIC DNA]</scope>
    <source>
        <strain evidence="2 3">IPL20</strain>
    </source>
</reference>
<evidence type="ECO:0000256" key="1">
    <source>
        <dbReference type="SAM" id="Phobius"/>
    </source>
</evidence>
<protein>
    <submittedName>
        <fullName evidence="2">Uncharacterized protein</fullName>
    </submittedName>
</protein>
<dbReference type="RefSeq" id="WP_092422525.1">
    <property type="nucleotide sequence ID" value="NZ_FPCK01000001.1"/>
</dbReference>
<keyword evidence="3" id="KW-1185">Reference proteome</keyword>
<evidence type="ECO:0000313" key="3">
    <source>
        <dbReference type="Proteomes" id="UP000199074"/>
    </source>
</evidence>
<proteinExistence type="predicted"/>
<feature type="transmembrane region" description="Helical" evidence="1">
    <location>
        <begin position="12"/>
        <end position="32"/>
    </location>
</feature>
<accession>A0A1I7N9R4</accession>
<organism evidence="2 3">
    <name type="scientific">Devosia crocina</name>
    <dbReference type="NCBI Taxonomy" id="429728"/>
    <lineage>
        <taxon>Bacteria</taxon>
        <taxon>Pseudomonadati</taxon>
        <taxon>Pseudomonadota</taxon>
        <taxon>Alphaproteobacteria</taxon>
        <taxon>Hyphomicrobiales</taxon>
        <taxon>Devosiaceae</taxon>
        <taxon>Devosia</taxon>
    </lineage>
</organism>
<keyword evidence="1" id="KW-1133">Transmembrane helix</keyword>
<keyword evidence="1" id="KW-0472">Membrane</keyword>
<sequence>MIGLLARIAPGTVLALGLVLGAVPAGTGGWLLRGVMFDWFERPAIIRTQQELCTGQVQSAAAEARADEQLRLFRASERATESFIRESQRIEQDRQAALDILQQEVDRYAAELVEKDRVCGLDARDLEFLGVLPKPAGTPSGGR</sequence>
<dbReference type="AlphaFoldDB" id="A0A1I7N9R4"/>
<dbReference type="EMBL" id="FPCK01000001">
    <property type="protein sequence ID" value="SFV31414.1"/>
    <property type="molecule type" value="Genomic_DNA"/>
</dbReference>
<keyword evidence="1" id="KW-0812">Transmembrane</keyword>
<name>A0A1I7N9R4_9HYPH</name>
<evidence type="ECO:0000313" key="2">
    <source>
        <dbReference type="EMBL" id="SFV31414.1"/>
    </source>
</evidence>
<dbReference type="STRING" id="429728.SAMN05216456_1333"/>
<dbReference type="Proteomes" id="UP000199074">
    <property type="component" value="Unassembled WGS sequence"/>
</dbReference>
<gene>
    <name evidence="2" type="ORF">SAMN05216456_1333</name>
</gene>